<sequence>MTGNDVATAGRFTYLSGMELHDLPPAEFAFPGPLRDTLVAAILSGAKTSTSSLVLGYERANEPMPEVGQRSAVLDSAGRRVAVIEVTEVRVVRLADVDLRHALDEGEGYESVAQWRAGHETFWHSEEVRAELGDPGFTVDDDTPVLVERFRLVHTV</sequence>
<dbReference type="SUPFAM" id="SSF88697">
    <property type="entry name" value="PUA domain-like"/>
    <property type="match status" value="1"/>
</dbReference>
<name>A0A1C6VJ29_9ACTN</name>
<gene>
    <name evidence="2" type="ORF">GA0070608_3268</name>
</gene>
<dbReference type="AlphaFoldDB" id="A0A1C6VJ29"/>
<dbReference type="PANTHER" id="PTHR39203:SF1">
    <property type="entry name" value="CYTOPLASMIC PROTEIN"/>
    <property type="match status" value="1"/>
</dbReference>
<dbReference type="Pfam" id="PF04266">
    <property type="entry name" value="ASCH"/>
    <property type="match status" value="1"/>
</dbReference>
<dbReference type="Proteomes" id="UP000199343">
    <property type="component" value="Unassembled WGS sequence"/>
</dbReference>
<evidence type="ECO:0000313" key="3">
    <source>
        <dbReference type="Proteomes" id="UP000199343"/>
    </source>
</evidence>
<protein>
    <submittedName>
        <fullName evidence="2">Uncharacterized protein YhfF</fullName>
    </submittedName>
</protein>
<dbReference type="InterPro" id="IPR015947">
    <property type="entry name" value="PUA-like_sf"/>
</dbReference>
<dbReference type="STRING" id="47871.GA0070608_3268"/>
<organism evidence="2 3">
    <name type="scientific">Micromonospora peucetia</name>
    <dbReference type="NCBI Taxonomy" id="47871"/>
    <lineage>
        <taxon>Bacteria</taxon>
        <taxon>Bacillati</taxon>
        <taxon>Actinomycetota</taxon>
        <taxon>Actinomycetes</taxon>
        <taxon>Micromonosporales</taxon>
        <taxon>Micromonosporaceae</taxon>
        <taxon>Micromonospora</taxon>
    </lineage>
</organism>
<reference evidence="2 3" key="1">
    <citation type="submission" date="2016-06" db="EMBL/GenBank/DDBJ databases">
        <authorList>
            <person name="Kjaerup R.B."/>
            <person name="Dalgaard T.S."/>
            <person name="Juul-Madsen H.R."/>
        </authorList>
    </citation>
    <scope>NUCLEOTIDE SEQUENCE [LARGE SCALE GENOMIC DNA]</scope>
    <source>
        <strain evidence="2 3">DSM 43363</strain>
    </source>
</reference>
<dbReference type="PANTHER" id="PTHR39203">
    <property type="entry name" value="CYTOPLASMIC PROTEIN-RELATED"/>
    <property type="match status" value="1"/>
</dbReference>
<dbReference type="InterPro" id="IPR009326">
    <property type="entry name" value="DUF984"/>
</dbReference>
<proteinExistence type="predicted"/>
<accession>A0A1C6VJ29</accession>
<dbReference type="SMART" id="SM01022">
    <property type="entry name" value="ASCH"/>
    <property type="match status" value="1"/>
</dbReference>
<dbReference type="InterPro" id="IPR007374">
    <property type="entry name" value="ASCH_domain"/>
</dbReference>
<dbReference type="EMBL" id="FMIC01000002">
    <property type="protein sequence ID" value="SCL66329.1"/>
    <property type="molecule type" value="Genomic_DNA"/>
</dbReference>
<dbReference type="Gene3D" id="3.10.400.10">
    <property type="entry name" value="Sulfate adenylyltransferase"/>
    <property type="match status" value="1"/>
</dbReference>
<evidence type="ECO:0000313" key="2">
    <source>
        <dbReference type="EMBL" id="SCL66329.1"/>
    </source>
</evidence>
<feature type="domain" description="ASCH" evidence="1">
    <location>
        <begin position="28"/>
        <end position="154"/>
    </location>
</feature>
<dbReference type="PIRSF" id="PIRSF021320">
    <property type="entry name" value="DUF984"/>
    <property type="match status" value="1"/>
</dbReference>
<dbReference type="CDD" id="cd06553">
    <property type="entry name" value="ASCH_Ef3133_like"/>
    <property type="match status" value="1"/>
</dbReference>
<evidence type="ECO:0000259" key="1">
    <source>
        <dbReference type="SMART" id="SM01022"/>
    </source>
</evidence>